<dbReference type="CDD" id="cd00198">
    <property type="entry name" value="vWFA"/>
    <property type="match status" value="1"/>
</dbReference>
<feature type="compositionally biased region" description="Low complexity" evidence="7">
    <location>
        <begin position="276"/>
        <end position="291"/>
    </location>
</feature>
<organism evidence="10 11">
    <name type="scientific">Aureobasidium namibiae CBS 147.97</name>
    <dbReference type="NCBI Taxonomy" id="1043004"/>
    <lineage>
        <taxon>Eukaryota</taxon>
        <taxon>Fungi</taxon>
        <taxon>Dikarya</taxon>
        <taxon>Ascomycota</taxon>
        <taxon>Pezizomycotina</taxon>
        <taxon>Dothideomycetes</taxon>
        <taxon>Dothideomycetidae</taxon>
        <taxon>Dothideales</taxon>
        <taxon>Saccotheciaceae</taxon>
        <taxon>Aureobasidium</taxon>
    </lineage>
</organism>
<evidence type="ECO:0000256" key="3">
    <source>
        <dbReference type="ARBA" id="ARBA00022723"/>
    </source>
</evidence>
<evidence type="ECO:0000256" key="6">
    <source>
        <dbReference type="ARBA" id="ARBA00023242"/>
    </source>
</evidence>
<dbReference type="Proteomes" id="UP000027730">
    <property type="component" value="Unassembled WGS sequence"/>
</dbReference>
<dbReference type="PROSITE" id="PS51907">
    <property type="entry name" value="ZF_UBZ3"/>
    <property type="match status" value="1"/>
</dbReference>
<dbReference type="PROSITE" id="PS50234">
    <property type="entry name" value="VWFA"/>
    <property type="match status" value="1"/>
</dbReference>
<dbReference type="Gene3D" id="3.40.50.410">
    <property type="entry name" value="von Willebrand factor, type A domain"/>
    <property type="match status" value="1"/>
</dbReference>
<evidence type="ECO:0000256" key="2">
    <source>
        <dbReference type="ARBA" id="ARBA00022679"/>
    </source>
</evidence>
<proteinExistence type="predicted"/>
<gene>
    <name evidence="10" type="ORF">M436DRAFT_77065</name>
</gene>
<name>A0A074X0R3_9PEZI</name>
<dbReference type="InterPro" id="IPR041298">
    <property type="entry name" value="UBZ3"/>
</dbReference>
<protein>
    <recommendedName>
        <fullName evidence="12">VWFA domain-containing protein</fullName>
    </recommendedName>
</protein>
<accession>A0A074X0R3</accession>
<sequence>MEKRYICPRCNQEIASHDKEEHNDWHFAEELERAEGAPSATRAQLPASYSAPSPTKQQQSWIQPVDSHHQPTTNVAHTTRKHRHVPYVNAVDKAANLRALTEREMQNALQSLQMQYRIFNSEIEPEHDSDYPCGCPIHQYQRMKRSRRPVLTQWSEAVMYPGEKMYHDLAPQTTIFSGNPYQLRVTSPYGYGGAGAWTRQHPRPAYHVKFIHQTISLNNQLNRDAQAKVDAMEPRQSIWEDRAPFTTSVASEKGRHPVCEADAKSHPAEKAPEYESAPSTTGPPRRSSTSRFSSFIKAVGIKSSDERATAKSEKAAGQGIELRHKILAEEAGRWPDDVTRQIVATYQNKVGMEAKIAHLRACQPLQYLHLLRAGYFEPIPVVWADQATSILTFNIEAAGGWRGITPQWRGYEDTAEERLYWVLNHREGPSNVVRMKPDFISEMNMARDRMAQAVEPPPDYYAADDTCHLQHTSKGYSKQVMPPPFRMSDRPEVPTDDTMILLDISGSMDFDPIRPNYDQYLITGFSPSTQPKNKDVAKAIIRRFIDAMANHDHEFNGYDLVTFSSHARFAGTITHTNLDATWNRIAIGGGTRVMTGWQKVKTRHFEKHSESATYHSVYGWQAGASTPMLRLLLLLDGEATDMDEFELELLGLSWAHVTIFLIGVDGCPHHHRHANELQRISDVNPHVSFVDAQGNTPERFVTHELLKRHLGYDVSMEEFRELEELPPYVV</sequence>
<dbReference type="GO" id="GO:0046872">
    <property type="term" value="F:metal ion binding"/>
    <property type="evidence" value="ECO:0007669"/>
    <property type="project" value="UniProtKB-KW"/>
</dbReference>
<evidence type="ECO:0000256" key="1">
    <source>
        <dbReference type="ARBA" id="ARBA00004123"/>
    </source>
</evidence>
<comment type="subcellular location">
    <subcellularLocation>
        <location evidence="1">Nucleus</location>
    </subcellularLocation>
</comment>
<feature type="compositionally biased region" description="Basic and acidic residues" evidence="7">
    <location>
        <begin position="226"/>
        <end position="243"/>
    </location>
</feature>
<evidence type="ECO:0008006" key="12">
    <source>
        <dbReference type="Google" id="ProtNLM"/>
    </source>
</evidence>
<dbReference type="HOGENOM" id="CLU_025273_0_0_1"/>
<dbReference type="GO" id="GO:0005634">
    <property type="term" value="C:nucleus"/>
    <property type="evidence" value="ECO:0007669"/>
    <property type="project" value="UniProtKB-SubCell"/>
</dbReference>
<feature type="region of interest" description="Disordered" evidence="7">
    <location>
        <begin position="226"/>
        <end position="291"/>
    </location>
</feature>
<evidence type="ECO:0000313" key="11">
    <source>
        <dbReference type="Proteomes" id="UP000027730"/>
    </source>
</evidence>
<feature type="domain" description="VWFA" evidence="8">
    <location>
        <begin position="497"/>
        <end position="729"/>
    </location>
</feature>
<keyword evidence="6" id="KW-0539">Nucleus</keyword>
<dbReference type="EMBL" id="KL584734">
    <property type="protein sequence ID" value="KEQ68211.1"/>
    <property type="molecule type" value="Genomic_DNA"/>
</dbReference>
<dbReference type="InterPro" id="IPR036465">
    <property type="entry name" value="vWFA_dom_sf"/>
</dbReference>
<dbReference type="OrthoDB" id="2142598at2759"/>
<dbReference type="STRING" id="1043004.A0A074X0R3"/>
<keyword evidence="4" id="KW-0227">DNA damage</keyword>
<evidence type="ECO:0000259" key="9">
    <source>
        <dbReference type="PROSITE" id="PS51907"/>
    </source>
</evidence>
<evidence type="ECO:0000259" key="8">
    <source>
        <dbReference type="PROSITE" id="PS50234"/>
    </source>
</evidence>
<evidence type="ECO:0000256" key="4">
    <source>
        <dbReference type="ARBA" id="ARBA00022763"/>
    </source>
</evidence>
<keyword evidence="11" id="KW-1185">Reference proteome</keyword>
<reference evidence="10 11" key="1">
    <citation type="journal article" date="2014" name="BMC Genomics">
        <title>Genome sequencing of four Aureobasidium pullulans varieties: biotechnological potential, stress tolerance, and description of new species.</title>
        <authorList>
            <person name="Gostin Ar C."/>
            <person name="Ohm R.A."/>
            <person name="Kogej T."/>
            <person name="Sonjak S."/>
            <person name="Turk M."/>
            <person name="Zajc J."/>
            <person name="Zalar P."/>
            <person name="Grube M."/>
            <person name="Sun H."/>
            <person name="Han J."/>
            <person name="Sharma A."/>
            <person name="Chiniquy J."/>
            <person name="Ngan C.Y."/>
            <person name="Lipzen A."/>
            <person name="Barry K."/>
            <person name="Grigoriev I.V."/>
            <person name="Gunde-Cimerman N."/>
        </authorList>
    </citation>
    <scope>NUCLEOTIDE SEQUENCE [LARGE SCALE GENOMIC DNA]</scope>
    <source>
        <strain evidence="10 11">CBS 147.97</strain>
    </source>
</reference>
<dbReference type="SUPFAM" id="SSF53300">
    <property type="entry name" value="vWA-like"/>
    <property type="match status" value="1"/>
</dbReference>
<feature type="compositionally biased region" description="Polar residues" evidence="7">
    <location>
        <begin position="50"/>
        <end position="62"/>
    </location>
</feature>
<feature type="region of interest" description="Disordered" evidence="7">
    <location>
        <begin position="34"/>
        <end position="62"/>
    </location>
</feature>
<dbReference type="GO" id="GO:0006281">
    <property type="term" value="P:DNA repair"/>
    <property type="evidence" value="ECO:0007669"/>
    <property type="project" value="UniProtKB-KW"/>
</dbReference>
<dbReference type="InterPro" id="IPR002035">
    <property type="entry name" value="VWF_A"/>
</dbReference>
<dbReference type="GeneID" id="25415960"/>
<dbReference type="AlphaFoldDB" id="A0A074X0R3"/>
<feature type="domain" description="UBZ3-type" evidence="9">
    <location>
        <begin position="1"/>
        <end position="34"/>
    </location>
</feature>
<keyword evidence="3" id="KW-0479">Metal-binding</keyword>
<keyword evidence="5" id="KW-0234">DNA repair</keyword>
<feature type="compositionally biased region" description="Basic and acidic residues" evidence="7">
    <location>
        <begin position="252"/>
        <end position="273"/>
    </location>
</feature>
<evidence type="ECO:0000313" key="10">
    <source>
        <dbReference type="EMBL" id="KEQ68211.1"/>
    </source>
</evidence>
<dbReference type="RefSeq" id="XP_013422403.1">
    <property type="nucleotide sequence ID" value="XM_013566949.1"/>
</dbReference>
<evidence type="ECO:0000256" key="7">
    <source>
        <dbReference type="SAM" id="MobiDB-lite"/>
    </source>
</evidence>
<dbReference type="Pfam" id="PF18439">
    <property type="entry name" value="zf_UBZ"/>
    <property type="match status" value="1"/>
</dbReference>
<evidence type="ECO:0000256" key="5">
    <source>
        <dbReference type="ARBA" id="ARBA00023204"/>
    </source>
</evidence>
<keyword evidence="2" id="KW-0808">Transferase</keyword>
<dbReference type="GO" id="GO:0016740">
    <property type="term" value="F:transferase activity"/>
    <property type="evidence" value="ECO:0007669"/>
    <property type="project" value="UniProtKB-KW"/>
</dbReference>